<evidence type="ECO:0000256" key="4">
    <source>
        <dbReference type="ARBA" id="ARBA00022670"/>
    </source>
</evidence>
<dbReference type="EC" id="3.4.24.-" evidence="11"/>
<evidence type="ECO:0000256" key="8">
    <source>
        <dbReference type="ARBA" id="ARBA00022989"/>
    </source>
</evidence>
<feature type="transmembrane region" description="Helical" evidence="11">
    <location>
        <begin position="376"/>
        <end position="398"/>
    </location>
</feature>
<name>A0A9D1IJ55_9BURK</name>
<feature type="transmembrane region" description="Helical" evidence="11">
    <location>
        <begin position="428"/>
        <end position="446"/>
    </location>
</feature>
<dbReference type="CDD" id="cd06163">
    <property type="entry name" value="S2P-M50_PDZ_RseP-like"/>
    <property type="match status" value="1"/>
</dbReference>
<keyword evidence="7 11" id="KW-0862">Zinc</keyword>
<dbReference type="Gene3D" id="2.30.42.10">
    <property type="match status" value="2"/>
</dbReference>
<reference evidence="13" key="2">
    <citation type="journal article" date="2021" name="PeerJ">
        <title>Extensive microbial diversity within the chicken gut microbiome revealed by metagenomics and culture.</title>
        <authorList>
            <person name="Gilroy R."/>
            <person name="Ravi A."/>
            <person name="Getino M."/>
            <person name="Pursley I."/>
            <person name="Horton D.L."/>
            <person name="Alikhan N.F."/>
            <person name="Baker D."/>
            <person name="Gharbi K."/>
            <person name="Hall N."/>
            <person name="Watson M."/>
            <person name="Adriaenssens E.M."/>
            <person name="Foster-Nyarko E."/>
            <person name="Jarju S."/>
            <person name="Secka A."/>
            <person name="Antonio M."/>
            <person name="Oren A."/>
            <person name="Chaudhuri R.R."/>
            <person name="La Ragione R."/>
            <person name="Hildebrand F."/>
            <person name="Pallen M.J."/>
        </authorList>
    </citation>
    <scope>NUCLEOTIDE SEQUENCE</scope>
    <source>
        <strain evidence="13">7463</strain>
    </source>
</reference>
<dbReference type="SUPFAM" id="SSF50156">
    <property type="entry name" value="PDZ domain-like"/>
    <property type="match status" value="2"/>
</dbReference>
<evidence type="ECO:0000256" key="2">
    <source>
        <dbReference type="ARBA" id="ARBA00004141"/>
    </source>
</evidence>
<keyword evidence="6 11" id="KW-0378">Hydrolase</keyword>
<dbReference type="InterPro" id="IPR008915">
    <property type="entry name" value="Peptidase_M50"/>
</dbReference>
<dbReference type="GO" id="GO:0006508">
    <property type="term" value="P:proteolysis"/>
    <property type="evidence" value="ECO:0007669"/>
    <property type="project" value="UniProtKB-KW"/>
</dbReference>
<dbReference type="SMART" id="SM00228">
    <property type="entry name" value="PDZ"/>
    <property type="match status" value="1"/>
</dbReference>
<protein>
    <recommendedName>
        <fullName evidence="11">Zinc metalloprotease</fullName>
        <ecNumber evidence="11">3.4.24.-</ecNumber>
    </recommendedName>
</protein>
<keyword evidence="8 11" id="KW-1133">Transmembrane helix</keyword>
<dbReference type="Pfam" id="PF02163">
    <property type="entry name" value="Peptidase_M50"/>
    <property type="match status" value="1"/>
</dbReference>
<comment type="cofactor">
    <cofactor evidence="1 11">
        <name>Zn(2+)</name>
        <dbReference type="ChEBI" id="CHEBI:29105"/>
    </cofactor>
</comment>
<evidence type="ECO:0000256" key="10">
    <source>
        <dbReference type="ARBA" id="ARBA00023136"/>
    </source>
</evidence>
<evidence type="ECO:0000256" key="7">
    <source>
        <dbReference type="ARBA" id="ARBA00022833"/>
    </source>
</evidence>
<evidence type="ECO:0000256" key="1">
    <source>
        <dbReference type="ARBA" id="ARBA00001947"/>
    </source>
</evidence>
<feature type="transmembrane region" description="Helical" evidence="11">
    <location>
        <begin position="98"/>
        <end position="121"/>
    </location>
</feature>
<dbReference type="GO" id="GO:0016020">
    <property type="term" value="C:membrane"/>
    <property type="evidence" value="ECO:0007669"/>
    <property type="project" value="UniProtKB-SubCell"/>
</dbReference>
<keyword evidence="10 11" id="KW-0472">Membrane</keyword>
<comment type="subcellular location">
    <subcellularLocation>
        <location evidence="2">Membrane</location>
        <topology evidence="2">Multi-pass membrane protein</topology>
    </subcellularLocation>
</comment>
<dbReference type="EMBL" id="DVMY01000082">
    <property type="protein sequence ID" value="HIU37626.1"/>
    <property type="molecule type" value="Genomic_DNA"/>
</dbReference>
<dbReference type="Proteomes" id="UP000824083">
    <property type="component" value="Unassembled WGS sequence"/>
</dbReference>
<dbReference type="InterPro" id="IPR036034">
    <property type="entry name" value="PDZ_sf"/>
</dbReference>
<dbReference type="GO" id="GO:0004222">
    <property type="term" value="F:metalloendopeptidase activity"/>
    <property type="evidence" value="ECO:0007669"/>
    <property type="project" value="InterPro"/>
</dbReference>
<dbReference type="GO" id="GO:0046872">
    <property type="term" value="F:metal ion binding"/>
    <property type="evidence" value="ECO:0007669"/>
    <property type="project" value="UniProtKB-KW"/>
</dbReference>
<reference evidence="13" key="1">
    <citation type="submission" date="2020-10" db="EMBL/GenBank/DDBJ databases">
        <authorList>
            <person name="Gilroy R."/>
        </authorList>
    </citation>
    <scope>NUCLEOTIDE SEQUENCE</scope>
    <source>
        <strain evidence="13">7463</strain>
    </source>
</reference>
<evidence type="ECO:0000256" key="6">
    <source>
        <dbReference type="ARBA" id="ARBA00022801"/>
    </source>
</evidence>
<dbReference type="PROSITE" id="PS50106">
    <property type="entry name" value="PDZ"/>
    <property type="match status" value="1"/>
</dbReference>
<evidence type="ECO:0000313" key="14">
    <source>
        <dbReference type="Proteomes" id="UP000824083"/>
    </source>
</evidence>
<keyword evidence="5 11" id="KW-0812">Transmembrane</keyword>
<dbReference type="NCBIfam" id="TIGR00054">
    <property type="entry name" value="RIP metalloprotease RseP"/>
    <property type="match status" value="1"/>
</dbReference>
<evidence type="ECO:0000256" key="5">
    <source>
        <dbReference type="ARBA" id="ARBA00022692"/>
    </source>
</evidence>
<dbReference type="InterPro" id="IPR004387">
    <property type="entry name" value="Pept_M50_Zn"/>
</dbReference>
<proteinExistence type="inferred from homology"/>
<evidence type="ECO:0000256" key="11">
    <source>
        <dbReference type="RuleBase" id="RU362031"/>
    </source>
</evidence>
<dbReference type="InterPro" id="IPR001478">
    <property type="entry name" value="PDZ"/>
</dbReference>
<organism evidence="13 14">
    <name type="scientific">Candidatus Aphodousia faecigallinarum</name>
    <dbReference type="NCBI Taxonomy" id="2840677"/>
    <lineage>
        <taxon>Bacteria</taxon>
        <taxon>Pseudomonadati</taxon>
        <taxon>Pseudomonadota</taxon>
        <taxon>Betaproteobacteria</taxon>
        <taxon>Burkholderiales</taxon>
        <taxon>Sutterellaceae</taxon>
        <taxon>Sutterellaceae incertae sedis</taxon>
        <taxon>Candidatus Aphodousia</taxon>
    </lineage>
</organism>
<dbReference type="PANTHER" id="PTHR42837:SF2">
    <property type="entry name" value="MEMBRANE METALLOPROTEASE ARASP2, CHLOROPLASTIC-RELATED"/>
    <property type="match status" value="1"/>
</dbReference>
<accession>A0A9D1IJ55</accession>
<dbReference type="AlphaFoldDB" id="A0A9D1IJ55"/>
<dbReference type="Pfam" id="PF17820">
    <property type="entry name" value="PDZ_6"/>
    <property type="match status" value="1"/>
</dbReference>
<dbReference type="PANTHER" id="PTHR42837">
    <property type="entry name" value="REGULATOR OF SIGMA-E PROTEASE RSEP"/>
    <property type="match status" value="1"/>
</dbReference>
<dbReference type="InterPro" id="IPR041489">
    <property type="entry name" value="PDZ_6"/>
</dbReference>
<gene>
    <name evidence="13" type="primary">rseP</name>
    <name evidence="13" type="ORF">IAC56_05070</name>
</gene>
<keyword evidence="4" id="KW-0645">Protease</keyword>
<evidence type="ECO:0000256" key="3">
    <source>
        <dbReference type="ARBA" id="ARBA00007931"/>
    </source>
</evidence>
<evidence type="ECO:0000313" key="13">
    <source>
        <dbReference type="EMBL" id="HIU37626.1"/>
    </source>
</evidence>
<evidence type="ECO:0000256" key="9">
    <source>
        <dbReference type="ARBA" id="ARBA00023049"/>
    </source>
</evidence>
<keyword evidence="9 11" id="KW-0482">Metalloprotease</keyword>
<sequence length="450" mass="49251">MVTAVVAFIVALGILITFHELGHFLVAKLCGVKVLTFSFGFGPKLFSKRLGRDKTEWCISALPLGGYVSMLDERQEGCVVDPSEAHRAFNRQSVYKRFAIVAAGPIANILLAILFYAIMAWSGQPEIRPVMDTPVAYSQAAQLDIERLDRVVTFGNNEIEGIEDLNWAILEHVGDEAVPMQLDRNGTRFTVVFDLKNLKIDEESESPFKQLGLNIRFGDPVLFNIQENSPAASAGIREGDVVLSADARYGLSVQELVNYIRQKGEKPIHLTLQNQDGQVREVTVRPQLRMVDDGKGAQVERAVIGVNVGIKPDLIWLSKGPIDGLVSGWDRTVSITKTTYKAVAQMLTGEASTKNLTGPVTIADYAGKTAQMGWRVYLSFLAMISVSLGLLNLLPIPLLDGGHLLYYLVEIVSGRPLPEKVIVAGQKVGLLIVLALGALALSNDFIRLIQ</sequence>
<feature type="domain" description="PDZ" evidence="12">
    <location>
        <begin position="197"/>
        <end position="266"/>
    </location>
</feature>
<keyword evidence="11" id="KW-0479">Metal-binding</keyword>
<evidence type="ECO:0000259" key="12">
    <source>
        <dbReference type="PROSITE" id="PS50106"/>
    </source>
</evidence>
<comment type="caution">
    <text evidence="13">The sequence shown here is derived from an EMBL/GenBank/DDBJ whole genome shotgun (WGS) entry which is preliminary data.</text>
</comment>
<comment type="similarity">
    <text evidence="3 11">Belongs to the peptidase M50B family.</text>
</comment>